<dbReference type="EMBL" id="UINC01023211">
    <property type="protein sequence ID" value="SVA94423.1"/>
    <property type="molecule type" value="Genomic_DNA"/>
</dbReference>
<sequence>SALILNAGTLKDAQGNNAILTLASPGATNSLGASKAILIDNIVPLIHSAAEGGILGIDGADYQSASTTLDISWSGSDSLSGIYKYEYALGTTSGGTETISWTDASTNPDLLASTSVSLTGLTLTDATKYYVSARGTDKAGNLSAVKTGDGITIDLTKPTAGTVHDGTGADIAYSSAVNTLSGNWTGFNDATSGITDYQYALGTTSGGTDLKAWASNSTDTSFTFTGNALMNGQAYYLSVKAIDMVGHVSDTVTSNGVIADQDGPTKGIVIDGLTADRALTNTDTIYASWSGFADTLSGINKYQYGVGRSIGASDVVDWTDNGLDTSITIKPSMDDANSYYVSVRAVDHVNNTSSVSTSDGVTADFLPPSIIAVSIEEWSTLPILSNATITFTTSEPITAATTNVVSYAGDTVTDTLSLEKDLSTDLISSITVELTAPFTSGDELAVKINGLTDMAGNVTNDLVYLYNIALLGDYDLDGDIGVTDLAAFTGGWAAGDLTLELGPTIGAAPNLKPIPDGKFNARDMMAFTRMWHWNTSKLGKVGAKVLANQGKALNAVIENDHIVFNPPRGTRAVELILDYPATDIQFSIPADQQVTAEEGLILSNVDTLNGSLVYQVGYFEVNNKPVRINTKHLQKNDIIVNLSYQFIGDDNIVLSAGSEALELTPVPKEFSLHQNYPNPFNPITTINYDLPKDAYVNLVIYDILGREVINLVGKDMSAGYQTVIWNTRNQFGSPVAAGIYFYQIQTRDFVKTKKMVLLK</sequence>
<dbReference type="NCBIfam" id="TIGR04183">
    <property type="entry name" value="Por_Secre_tail"/>
    <property type="match status" value="1"/>
</dbReference>
<dbReference type="Gene3D" id="2.60.40.4070">
    <property type="match status" value="1"/>
</dbReference>
<dbReference type="PANTHER" id="PTHR16897:SF2">
    <property type="entry name" value="OS03G0226600 PROTEIN"/>
    <property type="match status" value="1"/>
</dbReference>
<dbReference type="Pfam" id="PF18962">
    <property type="entry name" value="Por_Secre_tail"/>
    <property type="match status" value="1"/>
</dbReference>
<name>A0A382A0E6_9ZZZZ</name>
<accession>A0A382A0E6</accession>
<gene>
    <name evidence="2" type="ORF">METZ01_LOCUS147277</name>
</gene>
<feature type="non-terminal residue" evidence="2">
    <location>
        <position position="1"/>
    </location>
</feature>
<reference evidence="2" key="1">
    <citation type="submission" date="2018-05" db="EMBL/GenBank/DDBJ databases">
        <authorList>
            <person name="Lanie J.A."/>
            <person name="Ng W.-L."/>
            <person name="Kazmierczak K.M."/>
            <person name="Andrzejewski T.M."/>
            <person name="Davidsen T.M."/>
            <person name="Wayne K.J."/>
            <person name="Tettelin H."/>
            <person name="Glass J.I."/>
            <person name="Rusch D."/>
            <person name="Podicherti R."/>
            <person name="Tsui H.-C.T."/>
            <person name="Winkler M.E."/>
        </authorList>
    </citation>
    <scope>NUCLEOTIDE SEQUENCE</scope>
</reference>
<dbReference type="PANTHER" id="PTHR16897">
    <property type="entry name" value="OS10G0105400 PROTEIN"/>
    <property type="match status" value="1"/>
</dbReference>
<organism evidence="2">
    <name type="scientific">marine metagenome</name>
    <dbReference type="NCBI Taxonomy" id="408172"/>
    <lineage>
        <taxon>unclassified sequences</taxon>
        <taxon>metagenomes</taxon>
        <taxon>ecological metagenomes</taxon>
    </lineage>
</organism>
<dbReference type="InterPro" id="IPR026444">
    <property type="entry name" value="Secre_tail"/>
</dbReference>
<evidence type="ECO:0000259" key="1">
    <source>
        <dbReference type="Pfam" id="PF18962"/>
    </source>
</evidence>
<proteinExistence type="predicted"/>
<dbReference type="AlphaFoldDB" id="A0A382A0E6"/>
<protein>
    <recommendedName>
        <fullName evidence="1">Secretion system C-terminal sorting domain-containing protein</fullName>
    </recommendedName>
</protein>
<evidence type="ECO:0000313" key="2">
    <source>
        <dbReference type="EMBL" id="SVA94423.1"/>
    </source>
</evidence>
<feature type="domain" description="Secretion system C-terminal sorting" evidence="1">
    <location>
        <begin position="676"/>
        <end position="756"/>
    </location>
</feature>